<evidence type="ECO:0000256" key="1">
    <source>
        <dbReference type="SAM" id="MobiDB-lite"/>
    </source>
</evidence>
<dbReference type="Proteomes" id="UP000823775">
    <property type="component" value="Unassembled WGS sequence"/>
</dbReference>
<reference evidence="2 3" key="1">
    <citation type="journal article" date="2021" name="BMC Genomics">
        <title>Datura genome reveals duplications of psychoactive alkaloid biosynthetic genes and high mutation rate following tissue culture.</title>
        <authorList>
            <person name="Rajewski A."/>
            <person name="Carter-House D."/>
            <person name="Stajich J."/>
            <person name="Litt A."/>
        </authorList>
    </citation>
    <scope>NUCLEOTIDE SEQUENCE [LARGE SCALE GENOMIC DNA]</scope>
    <source>
        <strain evidence="2">AR-01</strain>
    </source>
</reference>
<keyword evidence="3" id="KW-1185">Reference proteome</keyword>
<organism evidence="2 3">
    <name type="scientific">Datura stramonium</name>
    <name type="common">Jimsonweed</name>
    <name type="synonym">Common thornapple</name>
    <dbReference type="NCBI Taxonomy" id="4076"/>
    <lineage>
        <taxon>Eukaryota</taxon>
        <taxon>Viridiplantae</taxon>
        <taxon>Streptophyta</taxon>
        <taxon>Embryophyta</taxon>
        <taxon>Tracheophyta</taxon>
        <taxon>Spermatophyta</taxon>
        <taxon>Magnoliopsida</taxon>
        <taxon>eudicotyledons</taxon>
        <taxon>Gunneridae</taxon>
        <taxon>Pentapetalae</taxon>
        <taxon>asterids</taxon>
        <taxon>lamiids</taxon>
        <taxon>Solanales</taxon>
        <taxon>Solanaceae</taxon>
        <taxon>Solanoideae</taxon>
        <taxon>Datureae</taxon>
        <taxon>Datura</taxon>
    </lineage>
</organism>
<comment type="caution">
    <text evidence="2">The sequence shown here is derived from an EMBL/GenBank/DDBJ whole genome shotgun (WGS) entry which is preliminary data.</text>
</comment>
<sequence length="187" mass="20317">MRPPAVRQGRDNTLAEDRAILVASLMSREAHVPILAGIDMELYATKKYDLEKSNDKSRYDLRLYKLILEVFRSSGQTARTTETTDPPGEATRAELFFHVAPIPTSTPSAYEEDMRARVGGASSSLAPQVKDHVIEATVSSESQTLITPPPATEAAPPDPLSVKVAINDTAEFPGDTPPQTLVQDSRA</sequence>
<gene>
    <name evidence="2" type="ORF">HAX54_012052</name>
</gene>
<feature type="compositionally biased region" description="Pro residues" evidence="1">
    <location>
        <begin position="147"/>
        <end position="159"/>
    </location>
</feature>
<accession>A0ABS8Y3V6</accession>
<proteinExistence type="predicted"/>
<evidence type="ECO:0000313" key="3">
    <source>
        <dbReference type="Proteomes" id="UP000823775"/>
    </source>
</evidence>
<name>A0ABS8Y3V6_DATST</name>
<protein>
    <submittedName>
        <fullName evidence="2">Uncharacterized protein</fullName>
    </submittedName>
</protein>
<feature type="compositionally biased region" description="Polar residues" evidence="1">
    <location>
        <begin position="177"/>
        <end position="187"/>
    </location>
</feature>
<evidence type="ECO:0000313" key="2">
    <source>
        <dbReference type="EMBL" id="MCE5165754.1"/>
    </source>
</evidence>
<feature type="region of interest" description="Disordered" evidence="1">
    <location>
        <begin position="139"/>
        <end position="161"/>
    </location>
</feature>
<dbReference type="EMBL" id="JACEIK010016971">
    <property type="protein sequence ID" value="MCE5165754.1"/>
    <property type="molecule type" value="Genomic_DNA"/>
</dbReference>
<feature type="region of interest" description="Disordered" evidence="1">
    <location>
        <begin position="168"/>
        <end position="187"/>
    </location>
</feature>